<gene>
    <name evidence="2" type="ORF">JIN81_00665</name>
</gene>
<name>A0A934VEH0_9BACT</name>
<dbReference type="EMBL" id="JAENII010000001">
    <property type="protein sequence ID" value="MBK1825515.1"/>
    <property type="molecule type" value="Genomic_DNA"/>
</dbReference>
<protein>
    <recommendedName>
        <fullName evidence="4">Verru_Chthon cassette protein A</fullName>
    </recommendedName>
</protein>
<organism evidence="2 3">
    <name type="scientific">Haloferula rosea</name>
    <dbReference type="NCBI Taxonomy" id="490093"/>
    <lineage>
        <taxon>Bacteria</taxon>
        <taxon>Pseudomonadati</taxon>
        <taxon>Verrucomicrobiota</taxon>
        <taxon>Verrucomicrobiia</taxon>
        <taxon>Verrucomicrobiales</taxon>
        <taxon>Verrucomicrobiaceae</taxon>
        <taxon>Haloferula</taxon>
    </lineage>
</organism>
<feature type="compositionally biased region" description="Polar residues" evidence="1">
    <location>
        <begin position="988"/>
        <end position="1009"/>
    </location>
</feature>
<evidence type="ECO:0000313" key="3">
    <source>
        <dbReference type="Proteomes" id="UP000658278"/>
    </source>
</evidence>
<keyword evidence="3" id="KW-1185">Reference proteome</keyword>
<dbReference type="Proteomes" id="UP000658278">
    <property type="component" value="Unassembled WGS sequence"/>
</dbReference>
<dbReference type="AlphaFoldDB" id="A0A934VEH0"/>
<feature type="region of interest" description="Disordered" evidence="1">
    <location>
        <begin position="985"/>
        <end position="1009"/>
    </location>
</feature>
<accession>A0A934VEH0</accession>
<dbReference type="RefSeq" id="WP_200275206.1">
    <property type="nucleotide sequence ID" value="NZ_JAENII010000001.1"/>
</dbReference>
<evidence type="ECO:0000256" key="1">
    <source>
        <dbReference type="SAM" id="MobiDB-lite"/>
    </source>
</evidence>
<evidence type="ECO:0000313" key="2">
    <source>
        <dbReference type="EMBL" id="MBK1825515.1"/>
    </source>
</evidence>
<proteinExistence type="predicted"/>
<reference evidence="2" key="1">
    <citation type="submission" date="2021-01" db="EMBL/GenBank/DDBJ databases">
        <title>Modified the classification status of verrucomicrobia.</title>
        <authorList>
            <person name="Feng X."/>
        </authorList>
    </citation>
    <scope>NUCLEOTIDE SEQUENCE</scope>
    <source>
        <strain evidence="2">KCTC 22201</strain>
    </source>
</reference>
<comment type="caution">
    <text evidence="2">The sequence shown here is derived from an EMBL/GenBank/DDBJ whole genome shotgun (WGS) entry which is preliminary data.</text>
</comment>
<evidence type="ECO:0008006" key="4">
    <source>
        <dbReference type="Google" id="ProtNLM"/>
    </source>
</evidence>
<sequence length="1133" mass="122606">MLKPTKPIKRGSRAQGFALLVTISLLVLLTLLAVGLLSLSSVALRGSNAESNKRIAQANAKLSLQLALSRLQLLAGTDTRVTAPASAVNGVNGPEHLHGVWRSWEGTDHDEDSGLPISPNYGSKVDDSGDGKFLGWLVSGEQADSGASAPPTLVEGANTIPLVSEGTLGAGSDKEVHLAPTELESGGAIAWWVSGENTKARLKVPDEPSGDFEATDQLLVSPGPSGSAFNIEDHSKLGKAITRKSMNFLSDTGTDKPSQFFHDLTPHSRGLLTNVANGGWRRDLSIWAENWDEVEEGFSSFTLSPGKVHTSGKFNRSSGSNPIIYPWTNWNRSPFQNSVSWAALADFATQYKQLDSSGNPVAVLADSTSQQLNDSFQQWELTDTVRRMPVVARVHTVFSLSAKDLGNGNYQPCVVVNPVLTMWNPYDVALDTGSSLGTMRLTVTMASPFSIRFELNDKEQVRSLESIGVKSMNIPVRSPSAVWLPGEVRTFSPTGGETVEDESNVLVYDPGCNPGGGVKYNIPGLENRPGTETLSATEALLQAIHNGPNVQGTGVYYTLKRASSRIARPPNTANKSCLLDDLPNAQRMLGENLKLTGVSGSLQSLSTNPKPFLTVAFSARYARDVNDQMADIIVNGIHNMNPVVGYMVSANGDQNATPLVERFDPYPFNVMLFRVNGYTDPGMPSGISLDPEGYLGSGFSSGDGLSNLALLEVPTRPLRTIGDLQHFNVNKCNHWPPYTLNALGNSRTSPFIDSDKIRVSQLGGGDPVSNTVGHDHSYAFNHVMHDDWFVSSIAPDTRAWSASHERSMQAVYEDHLTDEVPLPNHYYKPATPLSESEAASKASDFLGQSDAWEKVAAELEVEGMFNINSTSELAWEMLLKRHFGSGNAGMLILNGNNADLEEGKGSPFPRTTLGSDPSAAPGAFSLLSQQQRFTDDQIKALAREIVVEIKKRGPFLSLSEFYNRQLSNDTELAKAGAVESALQRLSEGPSSENPYAELQSSFSSAPSSTDVIGGRLTYPFPEAAEGNPAYGFPGWTRQADILRPLSGILSARDDTFTIRAYGDARDPATNKVVSRAWCEAVVQRKADYVDSSAETGDEKYVLPSETTLNSKANQRFGRGFEIIHFRWLSPEEI</sequence>